<dbReference type="PANTHER" id="PTHR32347">
    <property type="entry name" value="EFFLUX SYSTEM COMPONENT YKNX-RELATED"/>
    <property type="match status" value="1"/>
</dbReference>
<dbReference type="InterPro" id="IPR058649">
    <property type="entry name" value="CzcB_C"/>
</dbReference>
<proteinExistence type="predicted"/>
<feature type="domain" description="YknX-like beta-barrel" evidence="8">
    <location>
        <begin position="276"/>
        <end position="349"/>
    </location>
</feature>
<dbReference type="PANTHER" id="PTHR32347:SF23">
    <property type="entry name" value="BLL5650 PROTEIN"/>
    <property type="match status" value="1"/>
</dbReference>
<dbReference type="InterPro" id="IPR059052">
    <property type="entry name" value="HH_YbhG-like"/>
</dbReference>
<dbReference type="Pfam" id="PF25990">
    <property type="entry name" value="Beta-barrel_YknX"/>
    <property type="match status" value="1"/>
</dbReference>
<feature type="domain" description="CzcB-like C-terminal circularly permuted SH3-like" evidence="7">
    <location>
        <begin position="417"/>
        <end position="461"/>
    </location>
</feature>
<dbReference type="GO" id="GO:0030313">
    <property type="term" value="C:cell envelope"/>
    <property type="evidence" value="ECO:0007669"/>
    <property type="project" value="UniProtKB-SubCell"/>
</dbReference>
<evidence type="ECO:0000256" key="2">
    <source>
        <dbReference type="ARBA" id="ARBA00023054"/>
    </source>
</evidence>
<dbReference type="EMBL" id="LYVF01000069">
    <property type="protein sequence ID" value="OAT85225.1"/>
    <property type="molecule type" value="Genomic_DNA"/>
</dbReference>
<protein>
    <recommendedName>
        <fullName evidence="11">RND efflux pump membrane fusion protein barrel-sandwich domain-containing protein</fullName>
    </recommendedName>
</protein>
<dbReference type="STRING" id="1838280.A6M21_06680"/>
<feature type="coiled-coil region" evidence="3">
    <location>
        <begin position="106"/>
        <end position="158"/>
    </location>
</feature>
<feature type="region of interest" description="Disordered" evidence="4">
    <location>
        <begin position="378"/>
        <end position="414"/>
    </location>
</feature>
<dbReference type="Pfam" id="PF25975">
    <property type="entry name" value="CzcB_C"/>
    <property type="match status" value="1"/>
</dbReference>
<comment type="caution">
    <text evidence="9">The sequence shown here is derived from an EMBL/GenBank/DDBJ whole genome shotgun (WGS) entry which is preliminary data.</text>
</comment>
<dbReference type="Pfam" id="PF25881">
    <property type="entry name" value="HH_YBHG"/>
    <property type="match status" value="1"/>
</dbReference>
<evidence type="ECO:0000259" key="8">
    <source>
        <dbReference type="Pfam" id="PF25990"/>
    </source>
</evidence>
<gene>
    <name evidence="9" type="ORF">A6M21_06680</name>
</gene>
<evidence type="ECO:0008006" key="11">
    <source>
        <dbReference type="Google" id="ProtNLM"/>
    </source>
</evidence>
<feature type="compositionally biased region" description="Low complexity" evidence="4">
    <location>
        <begin position="480"/>
        <end position="495"/>
    </location>
</feature>
<dbReference type="InterPro" id="IPR050465">
    <property type="entry name" value="UPF0194_transport"/>
</dbReference>
<dbReference type="OrthoDB" id="250565at2"/>
<dbReference type="Proteomes" id="UP000078532">
    <property type="component" value="Unassembled WGS sequence"/>
</dbReference>
<sequence>MSERKLIPVEIRQFITGHKIWTVLILVVVAGGLIAWHYLGKPKDGGGYLTQKVAYGDISETVNASGTIEPVQQVTLTFKNQGYVQNSYVQVGDRVDKGKLLAEERDSDFQAQLAQAEGNLQNARADYDKLVATQPEKIAQAKAQLAQAQSSLNLAKATLDRDQSLFEAGAITRADLDSAQNSYQSALSQEQSSASNLSLVSNSGDIAAAAAQVETAQAQVALAQNNLTSARIIAPFDGYVAQINGNVGQWTQGGAPPVGTAVSSQYGIILSSTALQLSAEINEADISKVKTGQRVTFTVDTYPGKTFNGKITSLAPMATSVNNVQMYEAIISIDDYSQLKAGLPASVNIVTAFAMHVPVVPQTALDFARTYLAAPRQQNARTNGQPGGSGQSFRPNGQAGGSGQNTRWSGQPGGSAFQNKSLVLVLENGKAVPRPVETGLSDDVNVEIKSGLQPGETIITGQAGTGGTGRTGMPAGGAPGPAAGARGNNNQNGAGPRPGGGVMFLTRPGR</sequence>
<dbReference type="RefSeq" id="WP_066666965.1">
    <property type="nucleotide sequence ID" value="NZ_LYVF01000069.1"/>
</dbReference>
<evidence type="ECO:0000259" key="6">
    <source>
        <dbReference type="Pfam" id="PF25881"/>
    </source>
</evidence>
<feature type="domain" description="YbhG-like alpha-helical hairpin" evidence="6">
    <location>
        <begin position="106"/>
        <end position="227"/>
    </location>
</feature>
<evidence type="ECO:0000256" key="3">
    <source>
        <dbReference type="SAM" id="Coils"/>
    </source>
</evidence>
<keyword evidence="2 3" id="KW-0175">Coiled coil</keyword>
<accession>A0A1B7LGJ6</accession>
<evidence type="ECO:0000256" key="1">
    <source>
        <dbReference type="ARBA" id="ARBA00004196"/>
    </source>
</evidence>
<keyword evidence="10" id="KW-1185">Reference proteome</keyword>
<dbReference type="Gene3D" id="1.10.287.470">
    <property type="entry name" value="Helix hairpin bin"/>
    <property type="match status" value="2"/>
</dbReference>
<dbReference type="Gene3D" id="2.40.30.170">
    <property type="match status" value="1"/>
</dbReference>
<reference evidence="9 10" key="1">
    <citation type="submission" date="2016-04" db="EMBL/GenBank/DDBJ databases">
        <authorList>
            <person name="Evans L.H."/>
            <person name="Alamgir A."/>
            <person name="Owens N."/>
            <person name="Weber N.D."/>
            <person name="Virtaneva K."/>
            <person name="Barbian K."/>
            <person name="Babar A."/>
            <person name="Rosenke K."/>
        </authorList>
    </citation>
    <scope>NUCLEOTIDE SEQUENCE [LARGE SCALE GENOMIC DNA]</scope>
    <source>
        <strain evidence="9 10">LMa1</strain>
    </source>
</reference>
<dbReference type="Gene3D" id="6.20.50.140">
    <property type="match status" value="1"/>
</dbReference>
<keyword evidence="5" id="KW-1133">Transmembrane helix</keyword>
<keyword evidence="5" id="KW-0472">Membrane</keyword>
<evidence type="ECO:0000313" key="9">
    <source>
        <dbReference type="EMBL" id="OAT85225.1"/>
    </source>
</evidence>
<feature type="region of interest" description="Disordered" evidence="4">
    <location>
        <begin position="475"/>
        <end position="510"/>
    </location>
</feature>
<organism evidence="9 10">
    <name type="scientific">Desulfotomaculum copahuensis</name>
    <dbReference type="NCBI Taxonomy" id="1838280"/>
    <lineage>
        <taxon>Bacteria</taxon>
        <taxon>Bacillati</taxon>
        <taxon>Bacillota</taxon>
        <taxon>Clostridia</taxon>
        <taxon>Eubacteriales</taxon>
        <taxon>Desulfotomaculaceae</taxon>
        <taxon>Desulfotomaculum</taxon>
    </lineage>
</organism>
<evidence type="ECO:0000259" key="7">
    <source>
        <dbReference type="Pfam" id="PF25975"/>
    </source>
</evidence>
<name>A0A1B7LGJ6_9FIRM</name>
<dbReference type="Gene3D" id="2.40.50.100">
    <property type="match status" value="2"/>
</dbReference>
<feature type="transmembrane region" description="Helical" evidence="5">
    <location>
        <begin position="20"/>
        <end position="39"/>
    </location>
</feature>
<comment type="subcellular location">
    <subcellularLocation>
        <location evidence="1">Cell envelope</location>
    </subcellularLocation>
</comment>
<evidence type="ECO:0000313" key="10">
    <source>
        <dbReference type="Proteomes" id="UP000078532"/>
    </source>
</evidence>
<dbReference type="SUPFAM" id="SSF111369">
    <property type="entry name" value="HlyD-like secretion proteins"/>
    <property type="match status" value="2"/>
</dbReference>
<dbReference type="AlphaFoldDB" id="A0A1B7LGJ6"/>
<dbReference type="InterPro" id="IPR058636">
    <property type="entry name" value="Beta-barrel_YknX"/>
</dbReference>
<evidence type="ECO:0000256" key="5">
    <source>
        <dbReference type="SAM" id="Phobius"/>
    </source>
</evidence>
<evidence type="ECO:0000256" key="4">
    <source>
        <dbReference type="SAM" id="MobiDB-lite"/>
    </source>
</evidence>
<keyword evidence="5" id="KW-0812">Transmembrane</keyword>